<evidence type="ECO:0000259" key="7">
    <source>
        <dbReference type="PROSITE" id="PS50850"/>
    </source>
</evidence>
<evidence type="ECO:0000256" key="2">
    <source>
        <dbReference type="ARBA" id="ARBA00022475"/>
    </source>
</evidence>
<dbReference type="OrthoDB" id="272777at2"/>
<comment type="caution">
    <text evidence="8">The sequence shown here is derived from an EMBL/GenBank/DDBJ whole genome shotgun (WGS) entry which is preliminary data.</text>
</comment>
<evidence type="ECO:0000313" key="8">
    <source>
        <dbReference type="EMBL" id="TDH61312.1"/>
    </source>
</evidence>
<keyword evidence="2" id="KW-1003">Cell membrane</keyword>
<organism evidence="8 9">
    <name type="scientific">Dankookia rubra</name>
    <dbReference type="NCBI Taxonomy" id="1442381"/>
    <lineage>
        <taxon>Bacteria</taxon>
        <taxon>Pseudomonadati</taxon>
        <taxon>Pseudomonadota</taxon>
        <taxon>Alphaproteobacteria</taxon>
        <taxon>Acetobacterales</taxon>
        <taxon>Roseomonadaceae</taxon>
        <taxon>Dankookia</taxon>
    </lineage>
</organism>
<feature type="transmembrane region" description="Helical" evidence="6">
    <location>
        <begin position="214"/>
        <end position="233"/>
    </location>
</feature>
<feature type="transmembrane region" description="Helical" evidence="6">
    <location>
        <begin position="41"/>
        <end position="68"/>
    </location>
</feature>
<feature type="transmembrane region" description="Helical" evidence="6">
    <location>
        <begin position="310"/>
        <end position="333"/>
    </location>
</feature>
<dbReference type="InterPro" id="IPR050189">
    <property type="entry name" value="MFS_Efflux_Transporters"/>
</dbReference>
<evidence type="ECO:0000256" key="6">
    <source>
        <dbReference type="SAM" id="Phobius"/>
    </source>
</evidence>
<feature type="transmembrane region" description="Helical" evidence="6">
    <location>
        <begin position="131"/>
        <end position="153"/>
    </location>
</feature>
<evidence type="ECO:0000256" key="1">
    <source>
        <dbReference type="ARBA" id="ARBA00004651"/>
    </source>
</evidence>
<evidence type="ECO:0000256" key="4">
    <source>
        <dbReference type="ARBA" id="ARBA00022989"/>
    </source>
</evidence>
<dbReference type="Gene3D" id="1.20.1250.20">
    <property type="entry name" value="MFS general substrate transporter like domains"/>
    <property type="match status" value="1"/>
</dbReference>
<dbReference type="RefSeq" id="WP_133289918.1">
    <property type="nucleotide sequence ID" value="NZ_SMSJ01000023.1"/>
</dbReference>
<feature type="transmembrane region" description="Helical" evidence="6">
    <location>
        <begin position="287"/>
        <end position="304"/>
    </location>
</feature>
<evidence type="ECO:0000256" key="3">
    <source>
        <dbReference type="ARBA" id="ARBA00022692"/>
    </source>
</evidence>
<keyword evidence="9" id="KW-1185">Reference proteome</keyword>
<dbReference type="GO" id="GO:0005886">
    <property type="term" value="C:plasma membrane"/>
    <property type="evidence" value="ECO:0007669"/>
    <property type="project" value="UniProtKB-SubCell"/>
</dbReference>
<accession>A0A4R5QDQ1</accession>
<dbReference type="AlphaFoldDB" id="A0A4R5QDQ1"/>
<dbReference type="InterPro" id="IPR020846">
    <property type="entry name" value="MFS_dom"/>
</dbReference>
<feature type="domain" description="Major facilitator superfamily (MFS) profile" evidence="7">
    <location>
        <begin position="10"/>
        <end position="408"/>
    </location>
</feature>
<reference evidence="8 9" key="1">
    <citation type="journal article" date="2016" name="J. Microbiol.">
        <title>Dankookia rubra gen. nov., sp. nov., an alphaproteobacterium isolated from sediment of a shallow stream.</title>
        <authorList>
            <person name="Kim W.H."/>
            <person name="Kim D.H."/>
            <person name="Kang K."/>
            <person name="Ahn T.Y."/>
        </authorList>
    </citation>
    <scope>NUCLEOTIDE SEQUENCE [LARGE SCALE GENOMIC DNA]</scope>
    <source>
        <strain evidence="8 9">JCM30602</strain>
    </source>
</reference>
<comment type="subcellular location">
    <subcellularLocation>
        <location evidence="1">Cell membrane</location>
        <topology evidence="1">Multi-pass membrane protein</topology>
    </subcellularLocation>
</comment>
<name>A0A4R5QDQ1_9PROT</name>
<dbReference type="GO" id="GO:0022857">
    <property type="term" value="F:transmembrane transporter activity"/>
    <property type="evidence" value="ECO:0007669"/>
    <property type="project" value="InterPro"/>
</dbReference>
<keyword evidence="3 6" id="KW-0812">Transmembrane</keyword>
<dbReference type="Proteomes" id="UP000295096">
    <property type="component" value="Unassembled WGS sequence"/>
</dbReference>
<keyword evidence="5 6" id="KW-0472">Membrane</keyword>
<feature type="transmembrane region" description="Helical" evidence="6">
    <location>
        <begin position="253"/>
        <end position="275"/>
    </location>
</feature>
<feature type="transmembrane region" description="Helical" evidence="6">
    <location>
        <begin position="75"/>
        <end position="95"/>
    </location>
</feature>
<gene>
    <name evidence="8" type="ORF">E2C06_17570</name>
</gene>
<proteinExistence type="predicted"/>
<feature type="transmembrane region" description="Helical" evidence="6">
    <location>
        <begin position="101"/>
        <end position="119"/>
    </location>
</feature>
<dbReference type="PANTHER" id="PTHR43124">
    <property type="entry name" value="PURINE EFFLUX PUMP PBUE"/>
    <property type="match status" value="1"/>
</dbReference>
<dbReference type="PROSITE" id="PS50850">
    <property type="entry name" value="MFS"/>
    <property type="match status" value="1"/>
</dbReference>
<dbReference type="PANTHER" id="PTHR43124:SF3">
    <property type="entry name" value="CHLORAMPHENICOL EFFLUX PUMP RV0191"/>
    <property type="match status" value="1"/>
</dbReference>
<dbReference type="Pfam" id="PF07690">
    <property type="entry name" value="MFS_1"/>
    <property type="match status" value="1"/>
</dbReference>
<feature type="transmembrane region" description="Helical" evidence="6">
    <location>
        <begin position="383"/>
        <end position="404"/>
    </location>
</feature>
<evidence type="ECO:0000313" key="9">
    <source>
        <dbReference type="Proteomes" id="UP000295096"/>
    </source>
</evidence>
<keyword evidence="4 6" id="KW-1133">Transmembrane helix</keyword>
<feature type="transmembrane region" description="Helical" evidence="6">
    <location>
        <begin position="345"/>
        <end position="368"/>
    </location>
</feature>
<feature type="transmembrane region" description="Helical" evidence="6">
    <location>
        <begin position="165"/>
        <end position="188"/>
    </location>
</feature>
<evidence type="ECO:0000256" key="5">
    <source>
        <dbReference type="ARBA" id="ARBA00023136"/>
    </source>
</evidence>
<sequence length="414" mass="43036">MSELRTFARISLPFASVGFINQASRIVVATLGPAMALDFGLSASGLGALAAVFFAAYALAQLPVGLAIDLHGPRVVQVVLSLVAALGFALCALAPDPYWLGLGRFVTGIGIAGALIGLMKATIQWYPPHRLAAVTGAGVFCGAAGGLAATLPVQAVLPLVGWRGVFLGLAALAVLAALWLRLGVPAAAPGARARVRRPLGVEIAEFARIARHPVFIRTMPAVALLSAQVFTYQGLWAGPWLRDVGGLGDDARAGVLFCYALGIMAGQLFGGQLASAMQARGKDAMRLCYGGIAAMLAIQGLLIAQPQGVLPLSLLWFGFACVGSAGPISYSVLAQRFPPELTGRVATLLNFSMLCIVFLLQTTIGLILDQWPRSASGGWDPAGYSWALCLTVSLQGLTVLWLLAGARGRVRPAV</sequence>
<dbReference type="SUPFAM" id="SSF103473">
    <property type="entry name" value="MFS general substrate transporter"/>
    <property type="match status" value="1"/>
</dbReference>
<dbReference type="InterPro" id="IPR011701">
    <property type="entry name" value="MFS"/>
</dbReference>
<dbReference type="InterPro" id="IPR036259">
    <property type="entry name" value="MFS_trans_sf"/>
</dbReference>
<protein>
    <submittedName>
        <fullName evidence="8">MFS transporter</fullName>
    </submittedName>
</protein>
<dbReference type="EMBL" id="SMSJ01000023">
    <property type="protein sequence ID" value="TDH61312.1"/>
    <property type="molecule type" value="Genomic_DNA"/>
</dbReference>